<accession>A0A9Q5ZET0</accession>
<dbReference type="GeneID" id="57094750"/>
<dbReference type="EMBL" id="LAHD01000015">
    <property type="protein sequence ID" value="PHK05461.1"/>
    <property type="molecule type" value="Genomic_DNA"/>
</dbReference>
<reference evidence="1 2" key="1">
    <citation type="submission" date="2015-02" db="EMBL/GenBank/DDBJ databases">
        <title>Nostoc linckia genome annotation.</title>
        <authorList>
            <person name="Zhou Z."/>
        </authorList>
    </citation>
    <scope>NUCLEOTIDE SEQUENCE [LARGE SCALE GENOMIC DNA]</scope>
    <source>
        <strain evidence="2">z8</strain>
    </source>
</reference>
<proteinExistence type="predicted"/>
<protein>
    <submittedName>
        <fullName evidence="1">Uncharacterized protein</fullName>
    </submittedName>
</protein>
<dbReference type="RefSeq" id="WP_100793649.1">
    <property type="nucleotide sequence ID" value="NZ_LAHD01000015.1"/>
</dbReference>
<sequence>MITKYQTIEANADGWLWSQQLKLFLGVYESKLRFSNADKQLVATPEERVKAAEREAEQLE</sequence>
<evidence type="ECO:0000313" key="1">
    <source>
        <dbReference type="EMBL" id="PHK05461.1"/>
    </source>
</evidence>
<name>A0A9Q5ZET0_NOSLI</name>
<dbReference type="Proteomes" id="UP000222310">
    <property type="component" value="Unassembled WGS sequence"/>
</dbReference>
<dbReference type="AlphaFoldDB" id="A0A9Q5ZET0"/>
<evidence type="ECO:0000313" key="2">
    <source>
        <dbReference type="Proteomes" id="UP000222310"/>
    </source>
</evidence>
<gene>
    <name evidence="1" type="ORF">VF08_07635</name>
</gene>
<comment type="caution">
    <text evidence="1">The sequence shown here is derived from an EMBL/GenBank/DDBJ whole genome shotgun (WGS) entry which is preliminary data.</text>
</comment>
<organism evidence="1 2">
    <name type="scientific">Nostoc linckia z8</name>
    <dbReference type="NCBI Taxonomy" id="1628746"/>
    <lineage>
        <taxon>Bacteria</taxon>
        <taxon>Bacillati</taxon>
        <taxon>Cyanobacteriota</taxon>
        <taxon>Cyanophyceae</taxon>
        <taxon>Nostocales</taxon>
        <taxon>Nostocaceae</taxon>
        <taxon>Nostoc</taxon>
    </lineage>
</organism>